<dbReference type="GO" id="GO:0005886">
    <property type="term" value="C:plasma membrane"/>
    <property type="evidence" value="ECO:0007669"/>
    <property type="project" value="UniProtKB-SubCell"/>
</dbReference>
<organism evidence="7 8">
    <name type="scientific">Thermoflexus hugenholtzii JAD2</name>
    <dbReference type="NCBI Taxonomy" id="877466"/>
    <lineage>
        <taxon>Bacteria</taxon>
        <taxon>Bacillati</taxon>
        <taxon>Chloroflexota</taxon>
        <taxon>Thermoflexia</taxon>
        <taxon>Thermoflexales</taxon>
        <taxon>Thermoflexaceae</taxon>
        <taxon>Thermoflexus</taxon>
    </lineage>
</organism>
<dbReference type="PANTHER" id="PTHR43370">
    <property type="entry name" value="SUGAR ABC TRANSPORTER INTEGRAL MEMBRANE PROTEIN-RELATED"/>
    <property type="match status" value="1"/>
</dbReference>
<feature type="transmembrane region" description="Helical" evidence="6">
    <location>
        <begin position="292"/>
        <end position="313"/>
    </location>
</feature>
<dbReference type="InterPro" id="IPR001851">
    <property type="entry name" value="ABC_transp_permease"/>
</dbReference>
<dbReference type="PANTHER" id="PTHR43370:SF1">
    <property type="entry name" value="GUANOSINE ABC TRANSPORTER PERMEASE PROTEIN NUPQ"/>
    <property type="match status" value="1"/>
</dbReference>
<keyword evidence="5 6" id="KW-0472">Membrane</keyword>
<keyword evidence="4 6" id="KW-1133">Transmembrane helix</keyword>
<dbReference type="GO" id="GO:0022857">
    <property type="term" value="F:transmembrane transporter activity"/>
    <property type="evidence" value="ECO:0007669"/>
    <property type="project" value="InterPro"/>
</dbReference>
<gene>
    <name evidence="7" type="ORF">SAMN02746019_00025580</name>
</gene>
<feature type="transmembrane region" description="Helical" evidence="6">
    <location>
        <begin position="249"/>
        <end position="272"/>
    </location>
</feature>
<dbReference type="FunCoup" id="A0A212QMU7">
    <property type="interactions" value="146"/>
</dbReference>
<accession>A0A212QMU7</accession>
<dbReference type="Proteomes" id="UP000197025">
    <property type="component" value="Unassembled WGS sequence"/>
</dbReference>
<comment type="subcellular location">
    <subcellularLocation>
        <location evidence="1">Cell membrane</location>
        <topology evidence="1">Multi-pass membrane protein</topology>
    </subcellularLocation>
</comment>
<feature type="transmembrane region" description="Helical" evidence="6">
    <location>
        <begin position="119"/>
        <end position="143"/>
    </location>
</feature>
<feature type="transmembrane region" description="Helical" evidence="6">
    <location>
        <begin position="66"/>
        <end position="83"/>
    </location>
</feature>
<dbReference type="EMBL" id="FYEK01000012">
    <property type="protein sequence ID" value="SNB60626.1"/>
    <property type="molecule type" value="Genomic_DNA"/>
</dbReference>
<proteinExistence type="predicted"/>
<keyword evidence="7" id="KW-0762">Sugar transport</keyword>
<keyword evidence="8" id="KW-1185">Reference proteome</keyword>
<feature type="transmembrane region" description="Helical" evidence="6">
    <location>
        <begin position="34"/>
        <end position="54"/>
    </location>
</feature>
<evidence type="ECO:0000313" key="7">
    <source>
        <dbReference type="EMBL" id="SNB60626.1"/>
    </source>
</evidence>
<protein>
    <submittedName>
        <fullName evidence="7">Simple sugar transport system permease protein</fullName>
    </submittedName>
</protein>
<feature type="transmembrane region" description="Helical" evidence="6">
    <location>
        <begin position="89"/>
        <end position="112"/>
    </location>
</feature>
<dbReference type="InParanoid" id="A0A212QMU7"/>
<evidence type="ECO:0000256" key="1">
    <source>
        <dbReference type="ARBA" id="ARBA00004651"/>
    </source>
</evidence>
<evidence type="ECO:0000256" key="6">
    <source>
        <dbReference type="SAM" id="Phobius"/>
    </source>
</evidence>
<evidence type="ECO:0000256" key="5">
    <source>
        <dbReference type="ARBA" id="ARBA00023136"/>
    </source>
</evidence>
<dbReference type="RefSeq" id="WP_088570370.1">
    <property type="nucleotide sequence ID" value="NZ_FYEK01000012.1"/>
</dbReference>
<evidence type="ECO:0000256" key="4">
    <source>
        <dbReference type="ARBA" id="ARBA00022989"/>
    </source>
</evidence>
<evidence type="ECO:0000256" key="3">
    <source>
        <dbReference type="ARBA" id="ARBA00022692"/>
    </source>
</evidence>
<keyword evidence="3 6" id="KW-0812">Transmembrane</keyword>
<evidence type="ECO:0000256" key="2">
    <source>
        <dbReference type="ARBA" id="ARBA00022475"/>
    </source>
</evidence>
<dbReference type="AlphaFoldDB" id="A0A212QMU7"/>
<keyword evidence="7" id="KW-0813">Transport</keyword>
<feature type="transmembrane region" description="Helical" evidence="6">
    <location>
        <begin position="163"/>
        <end position="183"/>
    </location>
</feature>
<reference evidence="8" key="1">
    <citation type="submission" date="2017-06" db="EMBL/GenBank/DDBJ databases">
        <authorList>
            <person name="Varghese N."/>
            <person name="Submissions S."/>
        </authorList>
    </citation>
    <scope>NUCLEOTIDE SEQUENCE [LARGE SCALE GENOMIC DNA]</scope>
    <source>
        <strain evidence="8">JAD2</strain>
    </source>
</reference>
<sequence length="329" mass="34811">MKAKGLWRRIGWLGLGVLALGILGYGLEHVGLEPLSLLEAGLLAMTPLALAAIGECVNEKAGVVNIGLEGILLICTVVGVWVAEQFGSGTAGLLGGLIAGGLIGFILGLLSVYGRADQIIAGIGLNLFAMGFTPYLLMSLWAFPGIHIVPRELMVPRWITPLGQISPITLLTILLAFLAHVLLHHTVLGFRIRAVGERPEAVDVAGVRVDRLRLLTSTLGGALCGLGGAFMPLAWFGGVVKEISAGRGFIALACVVFAGLEPLLALGAAFLFGLTEGIAHAVAITPGVKERIPFYFVNMLPYLTTLLVVALVIGRRRFPRTIGQPYRRE</sequence>
<name>A0A212QMU7_9CHLR</name>
<evidence type="ECO:0000313" key="8">
    <source>
        <dbReference type="Proteomes" id="UP000197025"/>
    </source>
</evidence>
<dbReference type="CDD" id="cd06580">
    <property type="entry name" value="TM_PBP1_transp_TpRbsC_like"/>
    <property type="match status" value="1"/>
</dbReference>
<dbReference type="OrthoDB" id="9792579at2"/>
<keyword evidence="2" id="KW-1003">Cell membrane</keyword>
<dbReference type="Pfam" id="PF02653">
    <property type="entry name" value="BPD_transp_2"/>
    <property type="match status" value="1"/>
</dbReference>